<dbReference type="InterPro" id="IPR001087">
    <property type="entry name" value="GDSL"/>
</dbReference>
<dbReference type="EMBL" id="JACAGC010000014">
    <property type="protein sequence ID" value="KAF6321572.1"/>
    <property type="molecule type" value="Genomic_DNA"/>
</dbReference>
<name>A0A7J7V8X8_RHIFE</name>
<evidence type="ECO:0000313" key="1">
    <source>
        <dbReference type="EMBL" id="KAF6321572.1"/>
    </source>
</evidence>
<dbReference type="GO" id="GO:0004622">
    <property type="term" value="F:phosphatidylcholine lysophospholipase activity"/>
    <property type="evidence" value="ECO:0007669"/>
    <property type="project" value="TreeGrafter"/>
</dbReference>
<reference evidence="1 2" key="1">
    <citation type="journal article" date="2020" name="Nature">
        <title>Six reference-quality genomes reveal evolution of bat adaptations.</title>
        <authorList>
            <person name="Jebb D."/>
            <person name="Huang Z."/>
            <person name="Pippel M."/>
            <person name="Hughes G.M."/>
            <person name="Lavrichenko K."/>
            <person name="Devanna P."/>
            <person name="Winkler S."/>
            <person name="Jermiin L.S."/>
            <person name="Skirmuntt E.C."/>
            <person name="Katzourakis A."/>
            <person name="Burkitt-Gray L."/>
            <person name="Ray D.A."/>
            <person name="Sullivan K.A.M."/>
            <person name="Roscito J.G."/>
            <person name="Kirilenko B.M."/>
            <person name="Davalos L.M."/>
            <person name="Corthals A.P."/>
            <person name="Power M.L."/>
            <person name="Jones G."/>
            <person name="Ransome R.D."/>
            <person name="Dechmann D.K.N."/>
            <person name="Locatelli A.G."/>
            <person name="Puechmaille S.J."/>
            <person name="Fedrigo O."/>
            <person name="Jarvis E.D."/>
            <person name="Hiller M."/>
            <person name="Vernes S.C."/>
            <person name="Myers E.W."/>
            <person name="Teeling E.C."/>
        </authorList>
    </citation>
    <scope>NUCLEOTIDE SEQUENCE [LARGE SCALE GENOMIC DNA]</scope>
    <source>
        <strain evidence="1">MRhiFer1</strain>
        <tissue evidence="1">Lung</tissue>
    </source>
</reference>
<dbReference type="InterPro" id="IPR036514">
    <property type="entry name" value="SGNH_hydro_sf"/>
</dbReference>
<dbReference type="GO" id="GO:0031526">
    <property type="term" value="C:brush border membrane"/>
    <property type="evidence" value="ECO:0007669"/>
    <property type="project" value="TreeGrafter"/>
</dbReference>
<comment type="caution">
    <text evidence="1">The sequence shown here is derived from an EMBL/GenBank/DDBJ whole genome shotgun (WGS) entry which is preliminary data.</text>
</comment>
<dbReference type="InterPro" id="IPR038885">
    <property type="entry name" value="PLB1"/>
</dbReference>
<evidence type="ECO:0000313" key="2">
    <source>
        <dbReference type="Proteomes" id="UP000585614"/>
    </source>
</evidence>
<dbReference type="SUPFAM" id="SSF52266">
    <property type="entry name" value="SGNH hydrolase"/>
    <property type="match status" value="1"/>
</dbReference>
<protein>
    <submittedName>
        <fullName evidence="1">Phospholipase B1</fullName>
    </submittedName>
</protein>
<proteinExistence type="predicted"/>
<dbReference type="PANTHER" id="PTHR21325">
    <property type="entry name" value="PHOSPHOLIPASE B, PLB1"/>
    <property type="match status" value="1"/>
</dbReference>
<dbReference type="GO" id="GO:0050253">
    <property type="term" value="F:retinyl-palmitate esterase activity"/>
    <property type="evidence" value="ECO:0007669"/>
    <property type="project" value="TreeGrafter"/>
</dbReference>
<dbReference type="Gene3D" id="3.40.50.1110">
    <property type="entry name" value="SGNH hydrolase"/>
    <property type="match status" value="1"/>
</dbReference>
<dbReference type="PANTHER" id="PTHR21325:SF31">
    <property type="entry name" value="GH22081P-RELATED"/>
    <property type="match status" value="1"/>
</dbReference>
<dbReference type="InterPro" id="IPR035547">
    <property type="entry name" value="Phospholipase_B"/>
</dbReference>
<sequence length="301" mass="34031">MKELDEYKGTSLPGRDMPTQARDLVDRMKNSPEIDLEKDWKLITLFVGSNDLCHYCENPKAHSAEEYVRHVQQALDIFYEELPRAFINVVEVMELAGLHQGHGGKCGTPLAAQSNCTCFKRSQENFLEMQELKKVNWNFQSGVSKFSYWHQYLQREDFTVVVQPFFRNTLVPLNERGGADLTFFSEDCLHFSARGQAELAIALWNNMLEPVGHKTTSNNFTYSRTKLKCPSAESPYLHTLRNSRLLQEQAEAVPDALSWAVPVATGGSGLVIGISAAMAWKALKGRRKTENHPISLNTVSF</sequence>
<dbReference type="AlphaFoldDB" id="A0A7J7V8X8"/>
<accession>A0A7J7V8X8</accession>
<dbReference type="GO" id="GO:0004623">
    <property type="term" value="F:phospholipase A2 activity"/>
    <property type="evidence" value="ECO:0007669"/>
    <property type="project" value="TreeGrafter"/>
</dbReference>
<dbReference type="GO" id="GO:0006644">
    <property type="term" value="P:phospholipid metabolic process"/>
    <property type="evidence" value="ECO:0007669"/>
    <property type="project" value="TreeGrafter"/>
</dbReference>
<dbReference type="Proteomes" id="UP000585614">
    <property type="component" value="Unassembled WGS sequence"/>
</dbReference>
<organism evidence="1 2">
    <name type="scientific">Rhinolophus ferrumequinum</name>
    <name type="common">Greater horseshoe bat</name>
    <dbReference type="NCBI Taxonomy" id="59479"/>
    <lineage>
        <taxon>Eukaryota</taxon>
        <taxon>Metazoa</taxon>
        <taxon>Chordata</taxon>
        <taxon>Craniata</taxon>
        <taxon>Vertebrata</taxon>
        <taxon>Euteleostomi</taxon>
        <taxon>Mammalia</taxon>
        <taxon>Eutheria</taxon>
        <taxon>Laurasiatheria</taxon>
        <taxon>Chiroptera</taxon>
        <taxon>Yinpterochiroptera</taxon>
        <taxon>Rhinolophoidea</taxon>
        <taxon>Rhinolophidae</taxon>
        <taxon>Rhinolophinae</taxon>
        <taxon>Rhinolophus</taxon>
    </lineage>
</organism>
<dbReference type="CDD" id="cd01824">
    <property type="entry name" value="Phospholipase_B_like"/>
    <property type="match status" value="1"/>
</dbReference>
<gene>
    <name evidence="1" type="ORF">mRhiFer1_013111</name>
</gene>
<dbReference type="Pfam" id="PF00657">
    <property type="entry name" value="Lipase_GDSL"/>
    <property type="match status" value="1"/>
</dbReference>